<proteinExistence type="predicted"/>
<sequence length="310" mass="35845">MVEFGDQASKKKTKWNVQKRLEFIEFRLFWTARLNRKDLVDTFGISPQQASADISTYEQIAPRNLSYDAGQKSYFRSGEFVPALLGASTQRYLLQLVAIESGWMEYDETWFEERQAIEVTTLTKKRVDTNVLMNVLDAIRNERQLDMGYRSMTGSTASTRLVEPHALSYNSGRWYVRAWSSEHNDFRDYNLNRIHEATLGQPATIDRSLDFQWHHSIDLEIVPNPNLPEEKQAAVEYEYEMTDKCLKVNCRLSVSFYLMSEHNLDVADGVLPPVKQQIVLRNADEVVQAREVARKLSKDALKRYADAAET</sequence>
<accession>A0A939EIM4</accession>
<dbReference type="InterPro" id="IPR026881">
    <property type="entry name" value="WYL_dom"/>
</dbReference>
<evidence type="ECO:0000313" key="5">
    <source>
        <dbReference type="Proteomes" id="UP000664096"/>
    </source>
</evidence>
<evidence type="ECO:0000313" key="4">
    <source>
        <dbReference type="EMBL" id="MBN9673714.1"/>
    </source>
</evidence>
<dbReference type="InterPro" id="IPR059020">
    <property type="entry name" value="CapW_CTD"/>
</dbReference>
<feature type="domain" description="WYL" evidence="1">
    <location>
        <begin position="131"/>
        <end position="198"/>
    </location>
</feature>
<dbReference type="Pfam" id="PF13280">
    <property type="entry name" value="WYL"/>
    <property type="match status" value="1"/>
</dbReference>
<dbReference type="Pfam" id="PF26107">
    <property type="entry name" value="BrxR_CTD"/>
    <property type="match status" value="1"/>
</dbReference>
<gene>
    <name evidence="4" type="ORF">JF539_25385</name>
</gene>
<dbReference type="PROSITE" id="PS52050">
    <property type="entry name" value="WYL"/>
    <property type="match status" value="1"/>
</dbReference>
<dbReference type="EMBL" id="JAEKJZ010000007">
    <property type="protein sequence ID" value="MBN9673714.1"/>
    <property type="molecule type" value="Genomic_DNA"/>
</dbReference>
<dbReference type="Pfam" id="PF26109">
    <property type="entry name" value="WHD_BrxR"/>
    <property type="match status" value="1"/>
</dbReference>
<protein>
    <submittedName>
        <fullName evidence="4">WYL domain-containing protein</fullName>
    </submittedName>
</protein>
<dbReference type="RefSeq" id="WP_207143809.1">
    <property type="nucleotide sequence ID" value="NZ_JAEKJZ010000007.1"/>
</dbReference>
<organism evidence="4 5">
    <name type="scientific">Roseibium aggregatum</name>
    <dbReference type="NCBI Taxonomy" id="187304"/>
    <lineage>
        <taxon>Bacteria</taxon>
        <taxon>Pseudomonadati</taxon>
        <taxon>Pseudomonadota</taxon>
        <taxon>Alphaproteobacteria</taxon>
        <taxon>Hyphomicrobiales</taxon>
        <taxon>Stappiaceae</taxon>
        <taxon>Roseibium</taxon>
    </lineage>
</organism>
<evidence type="ECO:0000259" key="3">
    <source>
        <dbReference type="Pfam" id="PF26109"/>
    </source>
</evidence>
<reference evidence="4" key="1">
    <citation type="submission" date="2020-12" db="EMBL/GenBank/DDBJ databases">
        <title>Oil enriched cultivation method for isolating marine PHA-producing bacteria.</title>
        <authorList>
            <person name="Zheng W."/>
            <person name="Yu S."/>
            <person name="Huang Y."/>
        </authorList>
    </citation>
    <scope>NUCLEOTIDE SEQUENCE</scope>
    <source>
        <strain evidence="4">SY-2-12</strain>
    </source>
</reference>
<dbReference type="InterPro" id="IPR051534">
    <property type="entry name" value="CBASS_pafABC_assoc_protein"/>
</dbReference>
<dbReference type="InterPro" id="IPR016634">
    <property type="entry name" value="CapW-like"/>
</dbReference>
<dbReference type="PIRSF" id="PIRSF015558">
    <property type="entry name" value="Txn_reg_DeoR_prd"/>
    <property type="match status" value="1"/>
</dbReference>
<feature type="domain" description="DNA-binding transcriptional repressor CapW winged helix-turn-helix" evidence="3">
    <location>
        <begin position="16"/>
        <end position="96"/>
    </location>
</feature>
<comment type="caution">
    <text evidence="4">The sequence shown here is derived from an EMBL/GenBank/DDBJ whole genome shotgun (WGS) entry which is preliminary data.</text>
</comment>
<feature type="domain" description="DNA-binding transcriptional repressor CapW C-terminal dimerisation" evidence="2">
    <location>
        <begin position="217"/>
        <end position="286"/>
    </location>
</feature>
<dbReference type="Proteomes" id="UP000664096">
    <property type="component" value="Unassembled WGS sequence"/>
</dbReference>
<dbReference type="AlphaFoldDB" id="A0A939EIM4"/>
<dbReference type="InterPro" id="IPR059019">
    <property type="entry name" value="WHD_CapW"/>
</dbReference>
<dbReference type="PANTHER" id="PTHR34580:SF3">
    <property type="entry name" value="PROTEIN PAFB"/>
    <property type="match status" value="1"/>
</dbReference>
<evidence type="ECO:0000259" key="2">
    <source>
        <dbReference type="Pfam" id="PF26107"/>
    </source>
</evidence>
<name>A0A939EIM4_9HYPH</name>
<evidence type="ECO:0000259" key="1">
    <source>
        <dbReference type="Pfam" id="PF13280"/>
    </source>
</evidence>
<dbReference type="PANTHER" id="PTHR34580">
    <property type="match status" value="1"/>
</dbReference>